<dbReference type="GeneID" id="30984286"/>
<dbReference type="EMBL" id="KV453913">
    <property type="protein sequence ID" value="ODV78233.1"/>
    <property type="molecule type" value="Genomic_DNA"/>
</dbReference>
<protein>
    <submittedName>
        <fullName evidence="1">Uncharacterized protein</fullName>
    </submittedName>
</protein>
<dbReference type="RefSeq" id="XP_020063355.1">
    <property type="nucleotide sequence ID" value="XM_020210150.1"/>
</dbReference>
<sequence length="432" mass="50886">MLTTLPLEIQVKILTIDPSSSLKYVNSHFYILYNDLFHDKIIATFGEDINFILIKVLPWLKRYIKSLDVFRFKARHSIASRLGLTDTSEIDDSEGINRLNCLYVKDSWKYIYSILKNKRLYAEYSDYTIDEPTNYVYNHFVEINRTYLLSYSKTLWLSPGRYNLNIGLIIKHGSGLGTTKFEIKYKDATGKDVIQTFYPPTNINEILPKQQFCLLKIGEFSLPEVFSLHRGTIDHEKLFKVEFVMEEIGLYLKSGFRIFFIDIAQPSLLFNDYDLLYYTVKETDYKYFINLPLKNLYKALNIVQNGEHDDGILGYGHGDPSSDLSKYDNDYLIPGKEANLVEKITGEAKLMEYSNFFFNNRFKKRLFKFNTVYQQRQFINRFGDFKQDWDEYPEKDKEELLNDARFGRVQPQKSCSYDRQGLKWKIPILGEL</sequence>
<evidence type="ECO:0000313" key="1">
    <source>
        <dbReference type="EMBL" id="ODV78233.1"/>
    </source>
</evidence>
<accession>A0A1E4SFF1</accession>
<dbReference type="AlphaFoldDB" id="A0A1E4SFF1"/>
<name>A0A1E4SFF1_9ASCO</name>
<dbReference type="OrthoDB" id="4095076at2759"/>
<keyword evidence="2" id="KW-1185">Reference proteome</keyword>
<organism evidence="1 2">
    <name type="scientific">Suhomyces tanzawaensis NRRL Y-17324</name>
    <dbReference type="NCBI Taxonomy" id="984487"/>
    <lineage>
        <taxon>Eukaryota</taxon>
        <taxon>Fungi</taxon>
        <taxon>Dikarya</taxon>
        <taxon>Ascomycota</taxon>
        <taxon>Saccharomycotina</taxon>
        <taxon>Pichiomycetes</taxon>
        <taxon>Debaryomycetaceae</taxon>
        <taxon>Suhomyces</taxon>
    </lineage>
</organism>
<proteinExistence type="predicted"/>
<dbReference type="Proteomes" id="UP000094285">
    <property type="component" value="Unassembled WGS sequence"/>
</dbReference>
<reference evidence="2" key="1">
    <citation type="submission" date="2016-05" db="EMBL/GenBank/DDBJ databases">
        <title>Comparative genomics of biotechnologically important yeasts.</title>
        <authorList>
            <consortium name="DOE Joint Genome Institute"/>
            <person name="Riley R."/>
            <person name="Haridas S."/>
            <person name="Wolfe K.H."/>
            <person name="Lopes M.R."/>
            <person name="Hittinger C.T."/>
            <person name="Goker M."/>
            <person name="Salamov A."/>
            <person name="Wisecaver J."/>
            <person name="Long T.M."/>
            <person name="Aerts A.L."/>
            <person name="Barry K."/>
            <person name="Choi C."/>
            <person name="Clum A."/>
            <person name="Coughlan A.Y."/>
            <person name="Deshpande S."/>
            <person name="Douglass A.P."/>
            <person name="Hanson S.J."/>
            <person name="Klenk H.-P."/>
            <person name="Labutti K."/>
            <person name="Lapidus A."/>
            <person name="Lindquist E."/>
            <person name="Lipzen A."/>
            <person name="Meier-Kolthoff J.P."/>
            <person name="Ohm R.A."/>
            <person name="Otillar R.P."/>
            <person name="Pangilinan J."/>
            <person name="Peng Y."/>
            <person name="Rokas A."/>
            <person name="Rosa C.A."/>
            <person name="Scheuner C."/>
            <person name="Sibirny A.A."/>
            <person name="Slot J.C."/>
            <person name="Stielow J.B."/>
            <person name="Sun H."/>
            <person name="Kurtzman C.P."/>
            <person name="Blackwell M."/>
            <person name="Grigoriev I.V."/>
            <person name="Jeffries T.W."/>
        </authorList>
    </citation>
    <scope>NUCLEOTIDE SEQUENCE [LARGE SCALE GENOMIC DNA]</scope>
    <source>
        <strain evidence="2">NRRL Y-17324</strain>
    </source>
</reference>
<gene>
    <name evidence="1" type="ORF">CANTADRAFT_53033</name>
</gene>
<evidence type="ECO:0000313" key="2">
    <source>
        <dbReference type="Proteomes" id="UP000094285"/>
    </source>
</evidence>